<dbReference type="EMBL" id="CAXIEN010000431">
    <property type="protein sequence ID" value="CAL1297597.1"/>
    <property type="molecule type" value="Genomic_DNA"/>
</dbReference>
<keyword evidence="2" id="KW-1185">Reference proteome</keyword>
<sequence>MINLYVCVMCCSIKPVLGIGSKSLPEIFVDMVNLLFCSLEICQEYLHRIYFLLLIYFKGHVIVSDVRFISEKFEVELYVCKNILFVFLRNIKFLDYIAFIER</sequence>
<proteinExistence type="predicted"/>
<organism evidence="1 2">
    <name type="scientific">Larinioides sclopetarius</name>
    <dbReference type="NCBI Taxonomy" id="280406"/>
    <lineage>
        <taxon>Eukaryota</taxon>
        <taxon>Metazoa</taxon>
        <taxon>Ecdysozoa</taxon>
        <taxon>Arthropoda</taxon>
        <taxon>Chelicerata</taxon>
        <taxon>Arachnida</taxon>
        <taxon>Araneae</taxon>
        <taxon>Araneomorphae</taxon>
        <taxon>Entelegynae</taxon>
        <taxon>Araneoidea</taxon>
        <taxon>Araneidae</taxon>
        <taxon>Larinioides</taxon>
    </lineage>
</organism>
<name>A0AAV2BNU1_9ARAC</name>
<protein>
    <submittedName>
        <fullName evidence="1">Uncharacterized protein</fullName>
    </submittedName>
</protein>
<dbReference type="Proteomes" id="UP001497382">
    <property type="component" value="Unassembled WGS sequence"/>
</dbReference>
<reference evidence="1 2" key="1">
    <citation type="submission" date="2024-04" db="EMBL/GenBank/DDBJ databases">
        <authorList>
            <person name="Rising A."/>
            <person name="Reimegard J."/>
            <person name="Sonavane S."/>
            <person name="Akerstrom W."/>
            <person name="Nylinder S."/>
            <person name="Hedman E."/>
            <person name="Kallberg Y."/>
        </authorList>
    </citation>
    <scope>NUCLEOTIDE SEQUENCE [LARGE SCALE GENOMIC DNA]</scope>
</reference>
<comment type="caution">
    <text evidence="1">The sequence shown here is derived from an EMBL/GenBank/DDBJ whole genome shotgun (WGS) entry which is preliminary data.</text>
</comment>
<accession>A0AAV2BNU1</accession>
<evidence type="ECO:0000313" key="1">
    <source>
        <dbReference type="EMBL" id="CAL1297597.1"/>
    </source>
</evidence>
<evidence type="ECO:0000313" key="2">
    <source>
        <dbReference type="Proteomes" id="UP001497382"/>
    </source>
</evidence>
<dbReference type="AlphaFoldDB" id="A0AAV2BNU1"/>
<gene>
    <name evidence="1" type="ORF">LARSCL_LOCUS20387</name>
</gene>